<proteinExistence type="predicted"/>
<protein>
    <recommendedName>
        <fullName evidence="3">Tail assembly protein</fullName>
    </recommendedName>
</protein>
<gene>
    <name evidence="1" type="ORF">vBSmQDWS359_08</name>
</gene>
<name>A0A9E7DKY3_9CAUD</name>
<evidence type="ECO:0000313" key="2">
    <source>
        <dbReference type="Proteomes" id="UP001056973"/>
    </source>
</evidence>
<keyword evidence="2" id="KW-1185">Reference proteome</keyword>
<reference evidence="1" key="1">
    <citation type="submission" date="2022-04" db="EMBL/GenBank/DDBJ databases">
        <authorList>
            <person name="Wang L."/>
            <person name="Zhang J."/>
            <person name="Wang J."/>
        </authorList>
    </citation>
    <scope>NUCLEOTIDE SEQUENCE</scope>
</reference>
<dbReference type="EMBL" id="ON331942">
    <property type="protein sequence ID" value="UQM93925.1"/>
    <property type="molecule type" value="Genomic_DNA"/>
</dbReference>
<accession>A0A9E7DKY3</accession>
<sequence length="67" mass="7521">MTDKNVTVKMEHVRRLGYCSSGVRAFFERHGMDYPEFLREGISAERLAETGDAMALSAIEEAARGQQ</sequence>
<evidence type="ECO:0008006" key="3">
    <source>
        <dbReference type="Google" id="ProtNLM"/>
    </source>
</evidence>
<evidence type="ECO:0000313" key="1">
    <source>
        <dbReference type="EMBL" id="UQM93925.1"/>
    </source>
</evidence>
<dbReference type="Proteomes" id="UP001056973">
    <property type="component" value="Segment"/>
</dbReference>
<organism evidence="1 2">
    <name type="scientific">Stenotrophomonas phage vB_Sm_QDWS359</name>
    <dbReference type="NCBI Taxonomy" id="2943841"/>
    <lineage>
        <taxon>Viruses</taxon>
        <taxon>Duplodnaviria</taxon>
        <taxon>Heunggongvirae</taxon>
        <taxon>Uroviricota</taxon>
        <taxon>Caudoviricetes</taxon>
        <taxon>Mesyanzhinovviridae</taxon>
        <taxon>Bradleyvirinae</taxon>
        <taxon>Xooduovirus</taxon>
        <taxon>Xooduovirus QDWS359</taxon>
    </lineage>
</organism>